<organism evidence="2 3">
    <name type="scientific">Domibacillus antri</name>
    <dbReference type="NCBI Taxonomy" id="1714264"/>
    <lineage>
        <taxon>Bacteria</taxon>
        <taxon>Bacillati</taxon>
        <taxon>Bacillota</taxon>
        <taxon>Bacilli</taxon>
        <taxon>Bacillales</taxon>
        <taxon>Bacillaceae</taxon>
        <taxon>Domibacillus</taxon>
    </lineage>
</organism>
<evidence type="ECO:0000313" key="3">
    <source>
        <dbReference type="Proteomes" id="UP000185568"/>
    </source>
</evidence>
<dbReference type="AlphaFoldDB" id="A0A1Q8Q3L3"/>
<accession>A0A1Q8Q3L3</accession>
<sequence length="190" mass="22056">MAVKQMGKNQTGLSLEQVIEIASKTAVSEALTFLEKEKKRQQKQKRDRRLRNTKLLLRNYRSLKLHCADLRMEIADLDQELDRVLEADELDTDAFAIESIRRSKKRTLAMVSFVDRMLAVYETVCQQSGKEEDLRRFQTIYQMYISPDKKTAAELAERHYTNIRTVYKDVDSACKTLSGLIFGIDSITFH</sequence>
<dbReference type="EMBL" id="MSDU01000028">
    <property type="protein sequence ID" value="OLN21892.1"/>
    <property type="molecule type" value="Genomic_DNA"/>
</dbReference>
<dbReference type="STRING" id="1714264.BTO30_12400"/>
<keyword evidence="3" id="KW-1185">Reference proteome</keyword>
<proteinExistence type="predicted"/>
<feature type="coiled-coil region" evidence="1">
    <location>
        <begin position="24"/>
        <end position="87"/>
    </location>
</feature>
<reference evidence="2 3" key="1">
    <citation type="submission" date="2016-12" db="EMBL/GenBank/DDBJ databases">
        <title>Domibacillus antri genome sequencing.</title>
        <authorList>
            <person name="Verma A."/>
            <person name="Krishnamurthi S."/>
        </authorList>
    </citation>
    <scope>NUCLEOTIDE SEQUENCE [LARGE SCALE GENOMIC DNA]</scope>
    <source>
        <strain evidence="2 3">XD80</strain>
    </source>
</reference>
<comment type="caution">
    <text evidence="2">The sequence shown here is derived from an EMBL/GenBank/DDBJ whole genome shotgun (WGS) entry which is preliminary data.</text>
</comment>
<gene>
    <name evidence="2" type="ORF">BTO30_12400</name>
</gene>
<dbReference type="Proteomes" id="UP000185568">
    <property type="component" value="Unassembled WGS sequence"/>
</dbReference>
<evidence type="ECO:0000256" key="1">
    <source>
        <dbReference type="SAM" id="Coils"/>
    </source>
</evidence>
<evidence type="ECO:0000313" key="2">
    <source>
        <dbReference type="EMBL" id="OLN21892.1"/>
    </source>
</evidence>
<keyword evidence="1" id="KW-0175">Coiled coil</keyword>
<name>A0A1Q8Q3L3_9BACI</name>
<protein>
    <submittedName>
        <fullName evidence="2">Uncharacterized protein</fullName>
    </submittedName>
</protein>